<accession>A0A833J0N8</accession>
<name>A0A833J0N8_9HYPH</name>
<evidence type="ECO:0000313" key="2">
    <source>
        <dbReference type="EMBL" id="KAB7781969.1"/>
    </source>
</evidence>
<comment type="caution">
    <text evidence="2">The sequence shown here is derived from an EMBL/GenBank/DDBJ whole genome shotgun (WGS) entry which is preliminary data.</text>
</comment>
<protein>
    <submittedName>
        <fullName evidence="2">Uncharacterized protein</fullName>
    </submittedName>
</protein>
<dbReference type="AlphaFoldDB" id="A0A833J0N8"/>
<evidence type="ECO:0000313" key="3">
    <source>
        <dbReference type="Proteomes" id="UP000469949"/>
    </source>
</evidence>
<gene>
    <name evidence="2" type="ORF">F8B43_5578</name>
</gene>
<dbReference type="EMBL" id="WEKV01000021">
    <property type="protein sequence ID" value="KAB7781969.1"/>
    <property type="molecule type" value="Genomic_DNA"/>
</dbReference>
<sequence>MVQTLRSPKAKRIRPARSAGFVSPFHTAASIRRPLLLGIHNEEISRATLVGREGARMRPDNTMRPAKSGK</sequence>
<evidence type="ECO:0000256" key="1">
    <source>
        <dbReference type="SAM" id="MobiDB-lite"/>
    </source>
</evidence>
<dbReference type="Proteomes" id="UP000469949">
    <property type="component" value="Unassembled WGS sequence"/>
</dbReference>
<reference evidence="2 3" key="1">
    <citation type="submission" date="2019-10" db="EMBL/GenBank/DDBJ databases">
        <title>Draft Genome Sequence of the Caffeine Degrading Methylotroph Methylorubrum populi PINKEL.</title>
        <authorList>
            <person name="Dawson S.C."/>
            <person name="Zhang X."/>
            <person name="Wright M.E."/>
            <person name="Sharma G."/>
            <person name="Langner J.T."/>
            <person name="Ditty J.L."/>
            <person name="Subuyuj G.A."/>
        </authorList>
    </citation>
    <scope>NUCLEOTIDE SEQUENCE [LARGE SCALE GENOMIC DNA]</scope>
    <source>
        <strain evidence="2 3">Pinkel</strain>
    </source>
</reference>
<organism evidence="2 3">
    <name type="scientific">Methylorubrum populi</name>
    <dbReference type="NCBI Taxonomy" id="223967"/>
    <lineage>
        <taxon>Bacteria</taxon>
        <taxon>Pseudomonadati</taxon>
        <taxon>Pseudomonadota</taxon>
        <taxon>Alphaproteobacteria</taxon>
        <taxon>Hyphomicrobiales</taxon>
        <taxon>Methylobacteriaceae</taxon>
        <taxon>Methylorubrum</taxon>
    </lineage>
</organism>
<proteinExistence type="predicted"/>
<feature type="region of interest" description="Disordered" evidence="1">
    <location>
        <begin position="51"/>
        <end position="70"/>
    </location>
</feature>